<accession>A0A8T1C539</accession>
<reference evidence="1" key="1">
    <citation type="submission" date="2018-10" db="EMBL/GenBank/DDBJ databases">
        <title>Effector identification in a new, highly contiguous assembly of the strawberry crown rot pathogen Phytophthora cactorum.</title>
        <authorList>
            <person name="Armitage A.D."/>
            <person name="Nellist C.F."/>
            <person name="Bates H."/>
            <person name="Vickerstaff R.J."/>
            <person name="Harrison R.J."/>
        </authorList>
    </citation>
    <scope>NUCLEOTIDE SEQUENCE</scope>
    <source>
        <strain evidence="1">4040</strain>
    </source>
</reference>
<dbReference type="EMBL" id="RCMK01000724">
    <property type="protein sequence ID" value="KAG2914702.1"/>
    <property type="molecule type" value="Genomic_DNA"/>
</dbReference>
<organism evidence="1 2">
    <name type="scientific">Phytophthora cactorum</name>
    <dbReference type="NCBI Taxonomy" id="29920"/>
    <lineage>
        <taxon>Eukaryota</taxon>
        <taxon>Sar</taxon>
        <taxon>Stramenopiles</taxon>
        <taxon>Oomycota</taxon>
        <taxon>Peronosporomycetes</taxon>
        <taxon>Peronosporales</taxon>
        <taxon>Peronosporaceae</taxon>
        <taxon>Phytophthora</taxon>
    </lineage>
</organism>
<evidence type="ECO:0000313" key="1">
    <source>
        <dbReference type="EMBL" id="KAG2914702.1"/>
    </source>
</evidence>
<dbReference type="Proteomes" id="UP000736787">
    <property type="component" value="Unassembled WGS sequence"/>
</dbReference>
<protein>
    <submittedName>
        <fullName evidence="1">Uncharacterized protein</fullName>
    </submittedName>
</protein>
<name>A0A8T1C539_9STRA</name>
<dbReference type="AlphaFoldDB" id="A0A8T1C539"/>
<proteinExistence type="predicted"/>
<evidence type="ECO:0000313" key="2">
    <source>
        <dbReference type="Proteomes" id="UP000736787"/>
    </source>
</evidence>
<gene>
    <name evidence="1" type="ORF">PC117_g18244</name>
</gene>
<sequence length="47" mass="5257">MAGPAFGTLALQRHRRKPKPLPQEYHLSLQGRLGGHAALCLSRRRIP</sequence>
<comment type="caution">
    <text evidence="1">The sequence shown here is derived from an EMBL/GenBank/DDBJ whole genome shotgun (WGS) entry which is preliminary data.</text>
</comment>